<keyword evidence="1" id="KW-0812">Transmembrane</keyword>
<name>A0A839H8G9_9GAMM</name>
<evidence type="ECO:0000313" key="3">
    <source>
        <dbReference type="Proteomes" id="UP000548632"/>
    </source>
</evidence>
<feature type="transmembrane region" description="Helical" evidence="1">
    <location>
        <begin position="141"/>
        <end position="162"/>
    </location>
</feature>
<gene>
    <name evidence="2" type="ORF">HUK38_05625</name>
</gene>
<proteinExistence type="predicted"/>
<keyword evidence="1" id="KW-1133">Transmembrane helix</keyword>
<evidence type="ECO:0000256" key="1">
    <source>
        <dbReference type="SAM" id="Phobius"/>
    </source>
</evidence>
<keyword evidence="3" id="KW-1185">Reference proteome</keyword>
<reference evidence="2 3" key="1">
    <citation type="journal article" date="2020" name="Arch. Microbiol.">
        <title>The genome sequence of the giant phototrophic gammaproteobacterium Thiospirillum jenense gives insight into its physiological properties and phylogenetic relationships.</title>
        <authorList>
            <person name="Imhoff J.F."/>
            <person name="Meyer T.E."/>
            <person name="Kyndt J.A."/>
        </authorList>
    </citation>
    <scope>NUCLEOTIDE SEQUENCE [LARGE SCALE GENOMIC DNA]</scope>
    <source>
        <strain evidence="2 3">DSM 216</strain>
    </source>
</reference>
<dbReference type="EMBL" id="JABVCQ010000009">
    <property type="protein sequence ID" value="MBB1125713.1"/>
    <property type="molecule type" value="Genomic_DNA"/>
</dbReference>
<feature type="transmembrane region" description="Helical" evidence="1">
    <location>
        <begin position="116"/>
        <end position="135"/>
    </location>
</feature>
<protein>
    <submittedName>
        <fullName evidence="2">Metal-dependent hydrolase</fullName>
    </submittedName>
</protein>
<comment type="caution">
    <text evidence="2">The sequence shown here is derived from an EMBL/GenBank/DDBJ whole genome shotgun (WGS) entry which is preliminary data.</text>
</comment>
<dbReference type="Pfam" id="PF04307">
    <property type="entry name" value="YdjM"/>
    <property type="match status" value="1"/>
</dbReference>
<dbReference type="RefSeq" id="WP_182583324.1">
    <property type="nucleotide sequence ID" value="NZ_JABVCQ010000009.1"/>
</dbReference>
<organism evidence="2 3">
    <name type="scientific">Thiospirillum jenense</name>
    <dbReference type="NCBI Taxonomy" id="1653858"/>
    <lineage>
        <taxon>Bacteria</taxon>
        <taxon>Pseudomonadati</taxon>
        <taxon>Pseudomonadota</taxon>
        <taxon>Gammaproteobacteria</taxon>
        <taxon>Chromatiales</taxon>
        <taxon>Chromatiaceae</taxon>
        <taxon>Thiospirillum</taxon>
    </lineage>
</organism>
<accession>A0A839H8G9</accession>
<dbReference type="Proteomes" id="UP000548632">
    <property type="component" value="Unassembled WGS sequence"/>
</dbReference>
<feature type="transmembrane region" description="Helical" evidence="1">
    <location>
        <begin position="86"/>
        <end position="109"/>
    </location>
</feature>
<evidence type="ECO:0000313" key="2">
    <source>
        <dbReference type="EMBL" id="MBB1125713.1"/>
    </source>
</evidence>
<keyword evidence="2" id="KW-0378">Hydrolase</keyword>
<sequence>MANFKTHLSVGITVSSLTALAGYDRGLGDADQMQWLFLIGTIASLLPDIDVKQSKPMRGALMLFGAGIGYLAVRTLPFQFTTLEFGVLWLLIWLVANQILQVLFIRFVVHRGIWHSLLMAVVLAVSSAITADTFFAQSTQMSWLVAGFILLGYLTHLTLDELASVDVRGNRVKRSFGTALKPISLRNWPASLFLIGWLYFLLGFAPHPAPVLAGLNTLGIPTTWVAQHWPRWSFNYWQTWGRVLGLSR</sequence>
<keyword evidence="1" id="KW-0472">Membrane</keyword>
<dbReference type="AlphaFoldDB" id="A0A839H8G9"/>
<feature type="transmembrane region" description="Helical" evidence="1">
    <location>
        <begin position="61"/>
        <end position="80"/>
    </location>
</feature>
<feature type="transmembrane region" description="Helical" evidence="1">
    <location>
        <begin position="183"/>
        <end position="202"/>
    </location>
</feature>
<dbReference type="GO" id="GO:0016787">
    <property type="term" value="F:hydrolase activity"/>
    <property type="evidence" value="ECO:0007669"/>
    <property type="project" value="UniProtKB-KW"/>
</dbReference>
<dbReference type="InterPro" id="IPR007404">
    <property type="entry name" value="YdjM-like"/>
</dbReference>